<evidence type="ECO:0000256" key="2">
    <source>
        <dbReference type="ARBA" id="ARBA00023015"/>
    </source>
</evidence>
<evidence type="ECO:0000313" key="6">
    <source>
        <dbReference type="EMBL" id="MBO8436544.1"/>
    </source>
</evidence>
<dbReference type="PROSITE" id="PS50932">
    <property type="entry name" value="HTH_LACI_2"/>
    <property type="match status" value="1"/>
</dbReference>
<dbReference type="InterPro" id="IPR000843">
    <property type="entry name" value="HTH_LacI"/>
</dbReference>
<protein>
    <submittedName>
        <fullName evidence="6">LacI family DNA-binding transcriptional regulator</fullName>
    </submittedName>
</protein>
<reference evidence="6" key="1">
    <citation type="submission" date="2020-10" db="EMBL/GenBank/DDBJ databases">
        <authorList>
            <person name="Gilroy R."/>
        </authorList>
    </citation>
    <scope>NUCLEOTIDE SEQUENCE</scope>
    <source>
        <strain evidence="6">7293</strain>
    </source>
</reference>
<dbReference type="CDD" id="cd01392">
    <property type="entry name" value="HTH_LacI"/>
    <property type="match status" value="1"/>
</dbReference>
<dbReference type="GO" id="GO:0000976">
    <property type="term" value="F:transcription cis-regulatory region binding"/>
    <property type="evidence" value="ECO:0007669"/>
    <property type="project" value="TreeGrafter"/>
</dbReference>
<sequence length="345" mass="38324">MNCSINDIAACLGLSRNTVSKALNGKPGVSEETRKKIIETAVEMKYRQFLSADDLKEETKRTGSIILLTKSTAQTGFWLNVMEGIKSAIHGTGFSLAMAIVTDDEIASYRIPPILQQSDVRGIILVEVCNAEMCRKLLTLNIPIVTVDYPQHADDLMDKLDVVTMENKKNIRTLITRLYSNGKRRFAFAGNLISENTSQGFADRYQAFSDTLREYGLREMKDCSLTEIAQDSFMNLSSLVSMIKNFKELPEVYICGNDWTAIQMMHALREAGVRIPEDVAIAGFDDIAEASETLPSLTTIRTPKELLGEETMHCLLSKIMTPSRPSLYITAATELITRDSTGGLN</sequence>
<comment type="caution">
    <text evidence="6">The sequence shown here is derived from an EMBL/GenBank/DDBJ whole genome shotgun (WGS) entry which is preliminary data.</text>
</comment>
<dbReference type="PANTHER" id="PTHR30146:SF148">
    <property type="entry name" value="HTH-TYPE TRANSCRIPTIONAL REPRESSOR PURR-RELATED"/>
    <property type="match status" value="1"/>
</dbReference>
<evidence type="ECO:0000259" key="5">
    <source>
        <dbReference type="PROSITE" id="PS50932"/>
    </source>
</evidence>
<dbReference type="PANTHER" id="PTHR30146">
    <property type="entry name" value="LACI-RELATED TRANSCRIPTIONAL REPRESSOR"/>
    <property type="match status" value="1"/>
</dbReference>
<evidence type="ECO:0000313" key="7">
    <source>
        <dbReference type="Proteomes" id="UP000823615"/>
    </source>
</evidence>
<dbReference type="Pfam" id="PF00356">
    <property type="entry name" value="LacI"/>
    <property type="match status" value="1"/>
</dbReference>
<keyword evidence="4" id="KW-0804">Transcription</keyword>
<evidence type="ECO:0000256" key="3">
    <source>
        <dbReference type="ARBA" id="ARBA00023125"/>
    </source>
</evidence>
<reference evidence="6" key="2">
    <citation type="journal article" date="2021" name="PeerJ">
        <title>Extensive microbial diversity within the chicken gut microbiome revealed by metagenomics and culture.</title>
        <authorList>
            <person name="Gilroy R."/>
            <person name="Ravi A."/>
            <person name="Getino M."/>
            <person name="Pursley I."/>
            <person name="Horton D.L."/>
            <person name="Alikhan N.F."/>
            <person name="Baker D."/>
            <person name="Gharbi K."/>
            <person name="Hall N."/>
            <person name="Watson M."/>
            <person name="Adriaenssens E.M."/>
            <person name="Foster-Nyarko E."/>
            <person name="Jarju S."/>
            <person name="Secka A."/>
            <person name="Antonio M."/>
            <person name="Oren A."/>
            <person name="Chaudhuri R.R."/>
            <person name="La Ragione R."/>
            <person name="Hildebrand F."/>
            <person name="Pallen M.J."/>
        </authorList>
    </citation>
    <scope>NUCLEOTIDE SEQUENCE</scope>
    <source>
        <strain evidence="6">7293</strain>
    </source>
</reference>
<name>A0A9D9E3Q8_9SPIO</name>
<organism evidence="6 7">
    <name type="scientific">Candidatus Ornithospirochaeta stercoripullorum</name>
    <dbReference type="NCBI Taxonomy" id="2840899"/>
    <lineage>
        <taxon>Bacteria</taxon>
        <taxon>Pseudomonadati</taxon>
        <taxon>Spirochaetota</taxon>
        <taxon>Spirochaetia</taxon>
        <taxon>Spirochaetales</taxon>
        <taxon>Spirochaetaceae</taxon>
        <taxon>Spirochaetaceae incertae sedis</taxon>
        <taxon>Candidatus Ornithospirochaeta</taxon>
    </lineage>
</organism>
<dbReference type="Proteomes" id="UP000823615">
    <property type="component" value="Unassembled WGS sequence"/>
</dbReference>
<dbReference type="InterPro" id="IPR028082">
    <property type="entry name" value="Peripla_BP_I"/>
</dbReference>
<keyword evidence="1" id="KW-0678">Repressor</keyword>
<dbReference type="AlphaFoldDB" id="A0A9D9E3Q8"/>
<gene>
    <name evidence="6" type="ORF">IAA97_06155</name>
</gene>
<accession>A0A9D9E3Q8</accession>
<dbReference type="InterPro" id="IPR046335">
    <property type="entry name" value="LacI/GalR-like_sensor"/>
</dbReference>
<dbReference type="Gene3D" id="3.40.50.2300">
    <property type="match status" value="2"/>
</dbReference>
<dbReference type="InterPro" id="IPR010982">
    <property type="entry name" value="Lambda_DNA-bd_dom_sf"/>
</dbReference>
<proteinExistence type="predicted"/>
<dbReference type="EMBL" id="JADIMT010000070">
    <property type="protein sequence ID" value="MBO8436544.1"/>
    <property type="molecule type" value="Genomic_DNA"/>
</dbReference>
<dbReference type="SUPFAM" id="SSF47413">
    <property type="entry name" value="lambda repressor-like DNA-binding domains"/>
    <property type="match status" value="1"/>
</dbReference>
<feature type="domain" description="HTH lacI-type" evidence="5">
    <location>
        <begin position="4"/>
        <end position="57"/>
    </location>
</feature>
<keyword evidence="2" id="KW-0805">Transcription regulation</keyword>
<dbReference type="GO" id="GO:0003700">
    <property type="term" value="F:DNA-binding transcription factor activity"/>
    <property type="evidence" value="ECO:0007669"/>
    <property type="project" value="TreeGrafter"/>
</dbReference>
<dbReference type="SMART" id="SM00354">
    <property type="entry name" value="HTH_LACI"/>
    <property type="match status" value="1"/>
</dbReference>
<evidence type="ECO:0000256" key="4">
    <source>
        <dbReference type="ARBA" id="ARBA00023163"/>
    </source>
</evidence>
<evidence type="ECO:0000256" key="1">
    <source>
        <dbReference type="ARBA" id="ARBA00022491"/>
    </source>
</evidence>
<dbReference type="Gene3D" id="1.10.260.40">
    <property type="entry name" value="lambda repressor-like DNA-binding domains"/>
    <property type="match status" value="1"/>
</dbReference>
<dbReference type="Pfam" id="PF13377">
    <property type="entry name" value="Peripla_BP_3"/>
    <property type="match status" value="1"/>
</dbReference>
<keyword evidence="3 6" id="KW-0238">DNA-binding</keyword>
<dbReference type="SUPFAM" id="SSF53822">
    <property type="entry name" value="Periplasmic binding protein-like I"/>
    <property type="match status" value="1"/>
</dbReference>